<evidence type="ECO:0000313" key="1">
    <source>
        <dbReference type="EMBL" id="BAN06318.1"/>
    </source>
</evidence>
<proteinExistence type="predicted"/>
<dbReference type="Pfam" id="PF04525">
    <property type="entry name" value="LOR"/>
    <property type="match status" value="1"/>
</dbReference>
<dbReference type="InterPro" id="IPR007612">
    <property type="entry name" value="LOR"/>
</dbReference>
<dbReference type="SUPFAM" id="SSF54518">
    <property type="entry name" value="Tubby C-terminal domain-like"/>
    <property type="match status" value="1"/>
</dbReference>
<dbReference type="AlphaFoldDB" id="M5ABW8"/>
<dbReference type="EMBL" id="AP012167">
    <property type="protein sequence ID" value="BAN06318.1"/>
    <property type="molecule type" value="Genomic_DNA"/>
</dbReference>
<protein>
    <submittedName>
        <fullName evidence="1">Uncharacterized protein</fullName>
    </submittedName>
</protein>
<name>M5ABW8_LEVBR</name>
<dbReference type="HOGENOM" id="CLU_108507_0_0_9"/>
<evidence type="ECO:0000313" key="2">
    <source>
        <dbReference type="Proteomes" id="UP000012042"/>
    </source>
</evidence>
<organism evidence="1 2">
    <name type="scientific">Levilactobacillus brevis KB290</name>
    <dbReference type="NCBI Taxonomy" id="1001583"/>
    <lineage>
        <taxon>Bacteria</taxon>
        <taxon>Bacillati</taxon>
        <taxon>Bacillota</taxon>
        <taxon>Bacilli</taxon>
        <taxon>Lactobacillales</taxon>
        <taxon>Lactobacillaceae</taxon>
        <taxon>Levilactobacillus</taxon>
    </lineage>
</organism>
<reference evidence="1 2" key="1">
    <citation type="journal article" date="2013" name="PLoS ONE">
        <title>Genomic Analysis by Deep Sequencing of the Probiotic Lactobacillus brevis KB290 Harboring Nine Plasmids Reveals Genomic Stability.</title>
        <authorList>
            <person name="Fukao M."/>
            <person name="Oshima K."/>
            <person name="Morita H."/>
            <person name="Toh H."/>
            <person name="Suda W."/>
            <person name="Kim S.W."/>
            <person name="Suzuki S."/>
            <person name="Yakabe T."/>
            <person name="Hattori M."/>
            <person name="Yajima N."/>
        </authorList>
    </citation>
    <scope>NUCLEOTIDE SEQUENCE [LARGE SCALE GENOMIC DNA]</scope>
    <source>
        <strain evidence="1 2">KB290</strain>
    </source>
</reference>
<dbReference type="Proteomes" id="UP000012042">
    <property type="component" value="Chromosome"/>
</dbReference>
<sequence>MFIYWIRRIPMRVLYLNQAALSAKATSVVRDQHNQSRYLLVGKWGLRADVVSVYTIAGSLEAEVKQETLGLLPKFRLLYHRQLVGRVSKTFGVIREVLFVRGLNWIIMGNLNHGHFKIYHGRDLIASIDRVSASGNTVTLTVDHPDHEALVICLATILDRWAKHQQRLPNPLKAWAPRTLSPGEVAPSIARQPVKKLAD</sequence>
<dbReference type="KEGG" id="lbk:LVISKB_0683"/>
<accession>M5ABW8</accession>
<gene>
    <name evidence="1" type="ORF">LVISKB_0683</name>
</gene>
<dbReference type="InterPro" id="IPR025659">
    <property type="entry name" value="Tubby-like_C"/>
</dbReference>
<dbReference type="PATRIC" id="fig|1001583.3.peg.672"/>